<organism evidence="2">
    <name type="scientific">hydrothermal vent metagenome</name>
    <dbReference type="NCBI Taxonomy" id="652676"/>
    <lineage>
        <taxon>unclassified sequences</taxon>
        <taxon>metagenomes</taxon>
        <taxon>ecological metagenomes</taxon>
    </lineage>
</organism>
<gene>
    <name evidence="2" type="ORF">MNBD_GAMMA10-1102</name>
</gene>
<accession>A0A3B0XXG0</accession>
<dbReference type="AlphaFoldDB" id="A0A3B0XXG0"/>
<evidence type="ECO:0000256" key="1">
    <source>
        <dbReference type="SAM" id="MobiDB-lite"/>
    </source>
</evidence>
<dbReference type="EMBL" id="UOFJ01000423">
    <property type="protein sequence ID" value="VAW69400.1"/>
    <property type="molecule type" value="Genomic_DNA"/>
</dbReference>
<reference evidence="2" key="1">
    <citation type="submission" date="2018-06" db="EMBL/GenBank/DDBJ databases">
        <authorList>
            <person name="Zhirakovskaya E."/>
        </authorList>
    </citation>
    <scope>NUCLEOTIDE SEQUENCE</scope>
</reference>
<feature type="non-terminal residue" evidence="2">
    <location>
        <position position="81"/>
    </location>
</feature>
<proteinExistence type="predicted"/>
<name>A0A3B0XXG0_9ZZZZ</name>
<protein>
    <submittedName>
        <fullName evidence="2">Uncharacterized protein</fullName>
    </submittedName>
</protein>
<feature type="region of interest" description="Disordered" evidence="1">
    <location>
        <begin position="1"/>
        <end position="20"/>
    </location>
</feature>
<evidence type="ECO:0000313" key="2">
    <source>
        <dbReference type="EMBL" id="VAW69400.1"/>
    </source>
</evidence>
<sequence>MDKDNDKNKLTAKAPSPKEKDSAYKAPVFILNPDVDKSVLRRQAHLNLIAIRSMLDILDILDNESMYRVDQNSLIYFSSHI</sequence>